<dbReference type="EMBL" id="CP000477">
    <property type="protein sequence ID" value="ABK15464.1"/>
    <property type="molecule type" value="Genomic_DNA"/>
</dbReference>
<dbReference type="STRING" id="349307.Mthe_1698"/>
<dbReference type="InterPro" id="IPR012041">
    <property type="entry name" value="Znf_CPxCG-like"/>
</dbReference>
<protein>
    <recommendedName>
        <fullName evidence="3">Archaeal Zn-finger protein</fullName>
    </recommendedName>
</protein>
<evidence type="ECO:0000313" key="2">
    <source>
        <dbReference type="Proteomes" id="UP000000674"/>
    </source>
</evidence>
<proteinExistence type="predicted"/>
<accession>A0B9U0</accession>
<dbReference type="Proteomes" id="UP000000674">
    <property type="component" value="Chromosome"/>
</dbReference>
<dbReference type="KEGG" id="mtp:Mthe_1698"/>
<evidence type="ECO:0008006" key="3">
    <source>
        <dbReference type="Google" id="ProtNLM"/>
    </source>
</evidence>
<dbReference type="PANTHER" id="PTHR42195">
    <property type="entry name" value="UCP015877 FAMILY PROTEIN"/>
    <property type="match status" value="1"/>
</dbReference>
<sequence length="187" mass="20591">MEGDIICPACDSATEHTVLHAGRDLVVRCEVCGTVHSVAPHPHVRMTPLKVIVSSGPNSRVYRVSVPRNDMLSVGSEIVVDDGRSDVVVAEVTAIETDKRVSHALARDVKCVWSRAVDDVVVKISVYRAGRTRSFRIMTKGDEVFAVGDVREVEGLRYKIVKIKGRNGGFPESSEARDIIRVWGRQL</sequence>
<dbReference type="HOGENOM" id="CLU_110112_1_0_2"/>
<reference evidence="1" key="1">
    <citation type="submission" date="2006-10" db="EMBL/GenBank/DDBJ databases">
        <title>Complete sequence of Methanosaeta thermophila PT.</title>
        <authorList>
            <consortium name="US DOE Joint Genome Institute"/>
            <person name="Copeland A."/>
            <person name="Lucas S."/>
            <person name="Lapidus A."/>
            <person name="Barry K."/>
            <person name="Detter J.C."/>
            <person name="Glavina del Rio T."/>
            <person name="Hammon N."/>
            <person name="Israni S."/>
            <person name="Pitluck S."/>
            <person name="Chain P."/>
            <person name="Malfatti S."/>
            <person name="Shin M."/>
            <person name="Vergez L."/>
            <person name="Schmutz J."/>
            <person name="Larimer F."/>
            <person name="Land M."/>
            <person name="Hauser L."/>
            <person name="Kyrpides N."/>
            <person name="Kim E."/>
            <person name="Smith K.S."/>
            <person name="Ingram-Smith C."/>
            <person name="Richardson P."/>
        </authorList>
    </citation>
    <scope>NUCLEOTIDE SEQUENCE [LARGE SCALE GENOMIC DNA]</scope>
    <source>
        <strain evidence="1">PT</strain>
    </source>
</reference>
<dbReference type="GeneID" id="4463450"/>
<organism evidence="1 2">
    <name type="scientific">Methanothrix thermoacetophila (strain DSM 6194 / JCM 14653 / NBRC 101360 / PT)</name>
    <name type="common">Methanosaeta thermophila</name>
    <dbReference type="NCBI Taxonomy" id="349307"/>
    <lineage>
        <taxon>Archaea</taxon>
        <taxon>Methanobacteriati</taxon>
        <taxon>Methanobacteriota</taxon>
        <taxon>Stenosarchaea group</taxon>
        <taxon>Methanomicrobia</taxon>
        <taxon>Methanotrichales</taxon>
        <taxon>Methanotrichaceae</taxon>
        <taxon>Methanothrix</taxon>
    </lineage>
</organism>
<dbReference type="AlphaFoldDB" id="A0B9U0"/>
<dbReference type="RefSeq" id="WP_011696842.1">
    <property type="nucleotide sequence ID" value="NC_008553.1"/>
</dbReference>
<dbReference type="PANTHER" id="PTHR42195:SF1">
    <property type="entry name" value="ZINC FINGER PROTEIN"/>
    <property type="match status" value="1"/>
</dbReference>
<gene>
    <name evidence="1" type="ordered locus">Mthe_1698</name>
</gene>
<keyword evidence="2" id="KW-1185">Reference proteome</keyword>
<dbReference type="OrthoDB" id="23364at2157"/>
<evidence type="ECO:0000313" key="1">
    <source>
        <dbReference type="EMBL" id="ABK15464.1"/>
    </source>
</evidence>
<name>A0B9U0_METTP</name>
<dbReference type="Pfam" id="PF19769">
    <property type="entry name" value="CPxCG_zf"/>
    <property type="match status" value="1"/>
</dbReference>